<proteinExistence type="predicted"/>
<comment type="caution">
    <text evidence="3">The sequence shown here is derived from an EMBL/GenBank/DDBJ whole genome shotgun (WGS) entry which is preliminary data.</text>
</comment>
<evidence type="ECO:0000256" key="2">
    <source>
        <dbReference type="SAM" id="SignalP"/>
    </source>
</evidence>
<name>A0A7C3KEG0_9CYAN</name>
<keyword evidence="1" id="KW-0175">Coiled coil</keyword>
<feature type="chain" id="PRO_5027758255" evidence="2">
    <location>
        <begin position="32"/>
        <end position="128"/>
    </location>
</feature>
<dbReference type="InterPro" id="IPR051465">
    <property type="entry name" value="Cell_Envelope_Struct_Comp"/>
</dbReference>
<reference evidence="3" key="1">
    <citation type="journal article" date="2020" name="mSystems">
        <title>Genome- and Community-Level Interaction Insights into Carbon Utilization and Element Cycling Functions of Hydrothermarchaeota in Hydrothermal Sediment.</title>
        <authorList>
            <person name="Zhou Z."/>
            <person name="Liu Y."/>
            <person name="Xu W."/>
            <person name="Pan J."/>
            <person name="Luo Z.H."/>
            <person name="Li M."/>
        </authorList>
    </citation>
    <scope>NUCLEOTIDE SEQUENCE [LARGE SCALE GENOMIC DNA]</scope>
    <source>
        <strain evidence="3">SpSt-418</strain>
    </source>
</reference>
<gene>
    <name evidence="3" type="ORF">ENR64_11765</name>
</gene>
<protein>
    <submittedName>
        <fullName evidence="3">S-layer homology domain-containing protein</fullName>
    </submittedName>
</protein>
<dbReference type="AlphaFoldDB" id="A0A7C3KEG0"/>
<evidence type="ECO:0000256" key="1">
    <source>
        <dbReference type="SAM" id="Coils"/>
    </source>
</evidence>
<keyword evidence="2" id="KW-0732">Signal</keyword>
<dbReference type="PANTHER" id="PTHR43308:SF1">
    <property type="entry name" value="OUTER MEMBRANE PROTEIN ALPHA"/>
    <property type="match status" value="1"/>
</dbReference>
<dbReference type="PANTHER" id="PTHR43308">
    <property type="entry name" value="OUTER MEMBRANE PROTEIN ALPHA-RELATED"/>
    <property type="match status" value="1"/>
</dbReference>
<sequence>MQQTQGHPGWHSLLSGSSAIALVMLSGSAFAQETAPASPIEQQLQTGCLAGTSANQFEGDRPVTRYEFAAGLNACLQQIEAQLAQPKFVTRSDLETAIQQQEELNQQLRELNSRLDAIAGDEEPSAQP</sequence>
<dbReference type="EMBL" id="DSRU01000169">
    <property type="protein sequence ID" value="HFM98410.1"/>
    <property type="molecule type" value="Genomic_DNA"/>
</dbReference>
<organism evidence="3">
    <name type="scientific">Oscillatoriales cyanobacterium SpSt-418</name>
    <dbReference type="NCBI Taxonomy" id="2282169"/>
    <lineage>
        <taxon>Bacteria</taxon>
        <taxon>Bacillati</taxon>
        <taxon>Cyanobacteriota</taxon>
        <taxon>Cyanophyceae</taxon>
        <taxon>Oscillatoriophycideae</taxon>
        <taxon>Oscillatoriales</taxon>
    </lineage>
</organism>
<feature type="coiled-coil region" evidence="1">
    <location>
        <begin position="91"/>
        <end position="121"/>
    </location>
</feature>
<evidence type="ECO:0000313" key="3">
    <source>
        <dbReference type="EMBL" id="HFM98410.1"/>
    </source>
</evidence>
<accession>A0A7C3KEG0</accession>
<feature type="signal peptide" evidence="2">
    <location>
        <begin position="1"/>
        <end position="31"/>
    </location>
</feature>